<name>A0A1H7X9E9_STRJI</name>
<reference evidence="6" key="1">
    <citation type="submission" date="2016-10" db="EMBL/GenBank/DDBJ databases">
        <authorList>
            <person name="Varghese N."/>
        </authorList>
    </citation>
    <scope>NUCLEOTIDE SEQUENCE [LARGE SCALE GENOMIC DNA]</scope>
    <source>
        <strain evidence="6">DSM 45096 / BCRC 16803 / CGMCC 4.1857 / CIP 109030 / JCM 12277 / KCTC 19219 / NBRC 100920 / 33214</strain>
    </source>
</reference>
<dbReference type="eggNOG" id="COG0747">
    <property type="taxonomic scope" value="Bacteria"/>
</dbReference>
<dbReference type="OrthoDB" id="9046151at2"/>
<dbReference type="Gene3D" id="3.10.105.10">
    <property type="entry name" value="Dipeptide-binding Protein, Domain 3"/>
    <property type="match status" value="1"/>
</dbReference>
<dbReference type="InterPro" id="IPR030678">
    <property type="entry name" value="Peptide/Ni-bd"/>
</dbReference>
<protein>
    <submittedName>
        <fullName evidence="5">Peptide/nickel transport system substrate-binding protein</fullName>
    </submittedName>
</protein>
<dbReference type="EMBL" id="FOAZ01000023">
    <property type="protein sequence ID" value="SEM29797.1"/>
    <property type="molecule type" value="Genomic_DNA"/>
</dbReference>
<dbReference type="InterPro" id="IPR039424">
    <property type="entry name" value="SBP_5"/>
</dbReference>
<dbReference type="Pfam" id="PF00496">
    <property type="entry name" value="SBP_bac_5"/>
    <property type="match status" value="1"/>
</dbReference>
<feature type="domain" description="Solute-binding protein family 5" evidence="4">
    <location>
        <begin position="97"/>
        <end position="449"/>
    </location>
</feature>
<dbReference type="AlphaFoldDB" id="A0A1H7X9E9"/>
<keyword evidence="2" id="KW-0813">Transport</keyword>
<evidence type="ECO:0000256" key="2">
    <source>
        <dbReference type="ARBA" id="ARBA00022448"/>
    </source>
</evidence>
<sequence length="540" mass="55384">MLNSETPESCPGTRSRAVTRARTTRLAAAAVALGLTATAAGCVGSAGVSTGANEVVIAISTDPGTLSPTVTLAGSASFINRFAYATLVNVTADGSLVSGVATKWSSTPTSAQFTIRPGVTCQDGSALTAADVAAEYNYIANPKNQSPMLGLAVPPSASAKADLTTGTVTVTTGQPAPFTVQMSRMLPLVCQKSLANPAALARATDATGPYELTSAVPGASYTYVKRSGYAWGPGGTNDAAMPDKVVFKVVTNESTAANLLLSGQINAAIVNGPDRLRLEAAKLKHVSASNMFGEFLFNEGAGHATADEAVRRALLSALDLQQIGSVATGGTGTPATNLETGPTPCTGNSVAGNLPAQSLTQAAAELTAAGWAKTGGVWTKDGLPLTVNWHYSSAQGPKLNAAAELIVQQWTAFGVKVTSVDTDGPSIGSTLVGGSWDVFWAPVGVNLPNQLTQFFDGPRPPQGNNFGDVQNPAYHQLVAQAMKQPGTAGCPLWDQADASLVKRADVAPFVDSPVRYYQKGATFQVADVGILPDTLRLSEG</sequence>
<dbReference type="CDD" id="cd00995">
    <property type="entry name" value="PBP2_NikA_DppA_OppA_like"/>
    <property type="match status" value="1"/>
</dbReference>
<dbReference type="SUPFAM" id="SSF53850">
    <property type="entry name" value="Periplasmic binding protein-like II"/>
    <property type="match status" value="1"/>
</dbReference>
<dbReference type="Gene3D" id="3.40.190.10">
    <property type="entry name" value="Periplasmic binding protein-like II"/>
    <property type="match status" value="1"/>
</dbReference>
<dbReference type="GO" id="GO:0043190">
    <property type="term" value="C:ATP-binding cassette (ABC) transporter complex"/>
    <property type="evidence" value="ECO:0007669"/>
    <property type="project" value="InterPro"/>
</dbReference>
<dbReference type="GO" id="GO:0015833">
    <property type="term" value="P:peptide transport"/>
    <property type="evidence" value="ECO:0007669"/>
    <property type="project" value="TreeGrafter"/>
</dbReference>
<evidence type="ECO:0000313" key="6">
    <source>
        <dbReference type="Proteomes" id="UP000183015"/>
    </source>
</evidence>
<evidence type="ECO:0000256" key="1">
    <source>
        <dbReference type="ARBA" id="ARBA00005695"/>
    </source>
</evidence>
<evidence type="ECO:0000313" key="5">
    <source>
        <dbReference type="EMBL" id="SEM29797.1"/>
    </source>
</evidence>
<accession>A0A1H7X9E9</accession>
<dbReference type="STRING" id="235985.SAMN05414137_12321"/>
<dbReference type="InterPro" id="IPR000914">
    <property type="entry name" value="SBP_5_dom"/>
</dbReference>
<comment type="similarity">
    <text evidence="1">Belongs to the bacterial solute-binding protein 5 family.</text>
</comment>
<keyword evidence="6" id="KW-1185">Reference proteome</keyword>
<keyword evidence="3" id="KW-0732">Signal</keyword>
<dbReference type="Proteomes" id="UP000183015">
    <property type="component" value="Unassembled WGS sequence"/>
</dbReference>
<dbReference type="GO" id="GO:1904680">
    <property type="term" value="F:peptide transmembrane transporter activity"/>
    <property type="evidence" value="ECO:0007669"/>
    <property type="project" value="TreeGrafter"/>
</dbReference>
<dbReference type="PANTHER" id="PTHR30290">
    <property type="entry name" value="PERIPLASMIC BINDING COMPONENT OF ABC TRANSPORTER"/>
    <property type="match status" value="1"/>
</dbReference>
<dbReference type="PIRSF" id="PIRSF002741">
    <property type="entry name" value="MppA"/>
    <property type="match status" value="1"/>
</dbReference>
<gene>
    <name evidence="5" type="ORF">SAMN05414137_12321</name>
</gene>
<evidence type="ECO:0000259" key="4">
    <source>
        <dbReference type="Pfam" id="PF00496"/>
    </source>
</evidence>
<evidence type="ECO:0000256" key="3">
    <source>
        <dbReference type="ARBA" id="ARBA00022729"/>
    </source>
</evidence>
<organism evidence="5 6">
    <name type="scientific">Streptacidiphilus jiangxiensis</name>
    <dbReference type="NCBI Taxonomy" id="235985"/>
    <lineage>
        <taxon>Bacteria</taxon>
        <taxon>Bacillati</taxon>
        <taxon>Actinomycetota</taxon>
        <taxon>Actinomycetes</taxon>
        <taxon>Kitasatosporales</taxon>
        <taxon>Streptomycetaceae</taxon>
        <taxon>Streptacidiphilus</taxon>
    </lineage>
</organism>
<dbReference type="PANTHER" id="PTHR30290:SF9">
    <property type="entry name" value="OLIGOPEPTIDE-BINDING PROTEIN APPA"/>
    <property type="match status" value="1"/>
</dbReference>
<proteinExistence type="inferred from homology"/>
<dbReference type="GO" id="GO:0042597">
    <property type="term" value="C:periplasmic space"/>
    <property type="evidence" value="ECO:0007669"/>
    <property type="project" value="UniProtKB-ARBA"/>
</dbReference>